<dbReference type="PANTHER" id="PTHR46481">
    <property type="entry name" value="ZINC FINGER BED DOMAIN-CONTAINING PROTEIN 4"/>
    <property type="match status" value="1"/>
</dbReference>
<evidence type="ECO:0000313" key="9">
    <source>
        <dbReference type="Proteomes" id="UP000663836"/>
    </source>
</evidence>
<dbReference type="InterPro" id="IPR052035">
    <property type="entry name" value="ZnF_BED_domain_contain"/>
</dbReference>
<evidence type="ECO:0000313" key="8">
    <source>
        <dbReference type="EMBL" id="CAF3983668.1"/>
    </source>
</evidence>
<dbReference type="GO" id="GO:0005634">
    <property type="term" value="C:nucleus"/>
    <property type="evidence" value="ECO:0007669"/>
    <property type="project" value="UniProtKB-SubCell"/>
</dbReference>
<keyword evidence="5" id="KW-0539">Nucleus</keyword>
<protein>
    <recommendedName>
        <fullName evidence="7">Helix-turn-helix domain-containing protein</fullName>
    </recommendedName>
</protein>
<reference evidence="8" key="1">
    <citation type="submission" date="2021-02" db="EMBL/GenBank/DDBJ databases">
        <authorList>
            <person name="Nowell W R."/>
        </authorList>
    </citation>
    <scope>NUCLEOTIDE SEQUENCE</scope>
</reference>
<keyword evidence="2" id="KW-0479">Metal-binding</keyword>
<evidence type="ECO:0000256" key="6">
    <source>
        <dbReference type="SAM" id="MobiDB-lite"/>
    </source>
</evidence>
<accession>A0A819MTL1</accession>
<keyword evidence="3" id="KW-0863">Zinc-finger</keyword>
<dbReference type="AlphaFoldDB" id="A0A819MTL1"/>
<feature type="region of interest" description="Disordered" evidence="6">
    <location>
        <begin position="279"/>
        <end position="299"/>
    </location>
</feature>
<dbReference type="Pfam" id="PF26215">
    <property type="entry name" value="HTH_animal"/>
    <property type="match status" value="1"/>
</dbReference>
<keyword evidence="4" id="KW-0862">Zinc</keyword>
<dbReference type="GO" id="GO:0008270">
    <property type="term" value="F:zinc ion binding"/>
    <property type="evidence" value="ECO:0007669"/>
    <property type="project" value="UniProtKB-KW"/>
</dbReference>
<sequence length="823" mass="94258">MSNSASSSTTFGCSSPTNNITELKQSVVKKFFIDVQARKPNSWHGKCSICSQGVADTYGTTSNFVRHMKTKHENEYEEWLAKKNANLDTKQRNIDDMIKQKTSKYSSTYPRQVKLTESIIKDLIIECGIPLSLVEQNGFKNFMEIVDPMYSLLSRRQITRDKLPKLHDNMITKLKILCNNAEHVSVTLDVWSDRRLRSYIGITLHTFVDGELRSYLLSFAPLKGRHTADVLLAEFEKVINYYRIEKKLVRLITDNAANNIKAFDNILLPGFETYFENDDRNNDDESLQDNDDDCEEISDDDSNDHFELVPLADDIVQCLSENLELLRLPCFAHTLQLVVKDGIKYASNATAALTKVAKIAKFSHDSILFAEKLENLSTTIPRATKCRWNSQYLTVAAVLNISLKTLNDILTELGKKELCLTEKNKEILDEFMGLLYLFNEATVLTQADQTVTISIVGPILLNILSDLEFERTKSERTSLLCDALVSSLKTRFGGFYKHFNINTDNCTVKINTNANTSFLYTDSIFLISPVLDGRFKFQWINDCALLSDLTKNNIISTIKQYIIDACIKLNSKDNIAGADVQIISEESSSNNTNITFSDKENKKCLFPTLKIGSFKKAKLDNSTPTSVVQELDCFLQEKNLTSDLIFKKAHSYPSLNNLAKKNHPSYEPYYLPFNSIHPLHMKKNIIFTMLLRAIRYCSTLQAYLKERSKLRMALLLNKYPGHFIDQQFNAVLQKFNINEIFTINNYYSIRQKVINIPFKEKVPIDYTTKMFVHFTYCSNMKAFPQKFHALWNKYFGESPINDITPILGTRNVPNLQRRLINTH</sequence>
<evidence type="ECO:0000256" key="4">
    <source>
        <dbReference type="ARBA" id="ARBA00022833"/>
    </source>
</evidence>
<gene>
    <name evidence="8" type="ORF">JBS370_LOCUS25322</name>
</gene>
<feature type="compositionally biased region" description="Acidic residues" evidence="6">
    <location>
        <begin position="281"/>
        <end position="299"/>
    </location>
</feature>
<dbReference type="Proteomes" id="UP000663836">
    <property type="component" value="Unassembled WGS sequence"/>
</dbReference>
<dbReference type="InterPro" id="IPR012337">
    <property type="entry name" value="RNaseH-like_sf"/>
</dbReference>
<dbReference type="EMBL" id="CAJOBD010004180">
    <property type="protein sequence ID" value="CAF3983668.1"/>
    <property type="molecule type" value="Genomic_DNA"/>
</dbReference>
<evidence type="ECO:0000256" key="2">
    <source>
        <dbReference type="ARBA" id="ARBA00022723"/>
    </source>
</evidence>
<evidence type="ECO:0000256" key="5">
    <source>
        <dbReference type="ARBA" id="ARBA00023242"/>
    </source>
</evidence>
<dbReference type="InterPro" id="IPR058912">
    <property type="entry name" value="HTH_animal"/>
</dbReference>
<feature type="domain" description="Helix-turn-helix" evidence="7">
    <location>
        <begin position="669"/>
        <end position="729"/>
    </location>
</feature>
<evidence type="ECO:0000259" key="7">
    <source>
        <dbReference type="Pfam" id="PF26215"/>
    </source>
</evidence>
<comment type="subcellular location">
    <subcellularLocation>
        <location evidence="1">Nucleus</location>
    </subcellularLocation>
</comment>
<name>A0A819MTL1_9BILA</name>
<proteinExistence type="predicted"/>
<dbReference type="PANTHER" id="PTHR46481:SF10">
    <property type="entry name" value="ZINC FINGER BED DOMAIN-CONTAINING PROTEIN 39"/>
    <property type="match status" value="1"/>
</dbReference>
<dbReference type="SUPFAM" id="SSF53098">
    <property type="entry name" value="Ribonuclease H-like"/>
    <property type="match status" value="1"/>
</dbReference>
<organism evidence="8 9">
    <name type="scientific">Rotaria sordida</name>
    <dbReference type="NCBI Taxonomy" id="392033"/>
    <lineage>
        <taxon>Eukaryota</taxon>
        <taxon>Metazoa</taxon>
        <taxon>Spiralia</taxon>
        <taxon>Gnathifera</taxon>
        <taxon>Rotifera</taxon>
        <taxon>Eurotatoria</taxon>
        <taxon>Bdelloidea</taxon>
        <taxon>Philodinida</taxon>
        <taxon>Philodinidae</taxon>
        <taxon>Rotaria</taxon>
    </lineage>
</organism>
<comment type="caution">
    <text evidence="8">The sequence shown here is derived from an EMBL/GenBank/DDBJ whole genome shotgun (WGS) entry which is preliminary data.</text>
</comment>
<evidence type="ECO:0000256" key="3">
    <source>
        <dbReference type="ARBA" id="ARBA00022771"/>
    </source>
</evidence>
<evidence type="ECO:0000256" key="1">
    <source>
        <dbReference type="ARBA" id="ARBA00004123"/>
    </source>
</evidence>